<evidence type="ECO:0000313" key="5">
    <source>
        <dbReference type="EMBL" id="TWT60426.1"/>
    </source>
</evidence>
<keyword evidence="6" id="KW-1185">Reference proteome</keyword>
<dbReference type="InterPro" id="IPR000917">
    <property type="entry name" value="Sulfatase_N"/>
</dbReference>
<sequence length="478" mass="54624" precursor="true">MRLQMIAILIVMLSTSFVQAAERPNILWIYLEDVSGWFSCYGDQIIETPNIDALAKSGVRYNRFYTPAGVCSATRSAIITGYMQTSIGAHNHRSCRAEFRGQSMGEYDKNVLPDYATPLPIRFREAGYWTFNDGGKDDYNFEWSKEAFYDYERSRGGWRTDNFVAGNCWKGKPEDRPFFGQIQLGGGKLGNKAPQVIDPAIVPVPPYYPDVPIVREEIAHHYDCLLKTDAEVGEVIAALKRDGLYENTLIFLFSDHGMKLHRHKQFLFEGGIHMPLIVAGPGVEAGKVTDELVSGIDISAASLAAAGIAIPEKMEGKNFLGKRHQERQYVFAARDRCDYTIEKIRAVVSPRFKYLRNYLNDRPYMQPSYKDSWEVSQKFREMMAEGKMNEAQLVFFDDSKPAEEFYDLKNDPHEIHNLANDPKFQKQLEQHRAALQQWIEETGDQGQDTESEIGLRCVLKRWGEKCVNLEYDAVRDKN</sequence>
<feature type="signal peptide" evidence="3">
    <location>
        <begin position="1"/>
        <end position="20"/>
    </location>
</feature>
<feature type="domain" description="Sulfatase N-terminal" evidence="4">
    <location>
        <begin position="24"/>
        <end position="308"/>
    </location>
</feature>
<evidence type="ECO:0000256" key="2">
    <source>
        <dbReference type="ARBA" id="ARBA00022801"/>
    </source>
</evidence>
<dbReference type="AlphaFoldDB" id="A0A5C5XBM4"/>
<name>A0A5C5XBM4_9PLAN</name>
<evidence type="ECO:0000313" key="6">
    <source>
        <dbReference type="Proteomes" id="UP000316095"/>
    </source>
</evidence>
<dbReference type="CDD" id="cd16027">
    <property type="entry name" value="SGSH"/>
    <property type="match status" value="1"/>
</dbReference>
<comment type="similarity">
    <text evidence="1">Belongs to the sulfatase family.</text>
</comment>
<dbReference type="Proteomes" id="UP000316095">
    <property type="component" value="Unassembled WGS sequence"/>
</dbReference>
<feature type="chain" id="PRO_5023130439" evidence="3">
    <location>
        <begin position="21"/>
        <end position="478"/>
    </location>
</feature>
<dbReference type="SUPFAM" id="SSF53649">
    <property type="entry name" value="Alkaline phosphatase-like"/>
    <property type="match status" value="1"/>
</dbReference>
<dbReference type="RefSeq" id="WP_146502554.1">
    <property type="nucleotide sequence ID" value="NZ_SJPG01000001.1"/>
</dbReference>
<keyword evidence="3" id="KW-0732">Signal</keyword>
<dbReference type="PANTHER" id="PTHR42693:SF53">
    <property type="entry name" value="ENDO-4-O-SULFATASE"/>
    <property type="match status" value="1"/>
</dbReference>
<dbReference type="Pfam" id="PF00884">
    <property type="entry name" value="Sulfatase"/>
    <property type="match status" value="1"/>
</dbReference>
<keyword evidence="2 5" id="KW-0378">Hydrolase</keyword>
<dbReference type="PANTHER" id="PTHR42693">
    <property type="entry name" value="ARYLSULFATASE FAMILY MEMBER"/>
    <property type="match status" value="1"/>
</dbReference>
<dbReference type="OrthoDB" id="9763613at2"/>
<accession>A0A5C5XBM4</accession>
<dbReference type="EMBL" id="SJPG01000001">
    <property type="protein sequence ID" value="TWT60426.1"/>
    <property type="molecule type" value="Genomic_DNA"/>
</dbReference>
<dbReference type="InterPro" id="IPR050738">
    <property type="entry name" value="Sulfatase"/>
</dbReference>
<reference evidence="5 6" key="1">
    <citation type="submission" date="2019-02" db="EMBL/GenBank/DDBJ databases">
        <title>Deep-cultivation of Planctomycetes and their phenomic and genomic characterization uncovers novel biology.</title>
        <authorList>
            <person name="Wiegand S."/>
            <person name="Jogler M."/>
            <person name="Boedeker C."/>
            <person name="Pinto D."/>
            <person name="Vollmers J."/>
            <person name="Rivas-Marin E."/>
            <person name="Kohn T."/>
            <person name="Peeters S.H."/>
            <person name="Heuer A."/>
            <person name="Rast P."/>
            <person name="Oberbeckmann S."/>
            <person name="Bunk B."/>
            <person name="Jeske O."/>
            <person name="Meyerdierks A."/>
            <person name="Storesund J.E."/>
            <person name="Kallscheuer N."/>
            <person name="Luecker S."/>
            <person name="Lage O.M."/>
            <person name="Pohl T."/>
            <person name="Merkel B.J."/>
            <person name="Hornburger P."/>
            <person name="Mueller R.-W."/>
            <person name="Bruemmer F."/>
            <person name="Labrenz M."/>
            <person name="Spormann A.M."/>
            <person name="Op Den Camp H."/>
            <person name="Overmann J."/>
            <person name="Amann R."/>
            <person name="Jetten M.S.M."/>
            <person name="Mascher T."/>
            <person name="Medema M.H."/>
            <person name="Devos D.P."/>
            <person name="Kaster A.-K."/>
            <person name="Ovreas L."/>
            <person name="Rohde M."/>
            <person name="Galperin M.Y."/>
            <person name="Jogler C."/>
        </authorList>
    </citation>
    <scope>NUCLEOTIDE SEQUENCE [LARGE SCALE GENOMIC DNA]</scope>
    <source>
        <strain evidence="5 6">Pan54</strain>
    </source>
</reference>
<proteinExistence type="inferred from homology"/>
<evidence type="ECO:0000256" key="3">
    <source>
        <dbReference type="SAM" id="SignalP"/>
    </source>
</evidence>
<evidence type="ECO:0000256" key="1">
    <source>
        <dbReference type="ARBA" id="ARBA00008779"/>
    </source>
</evidence>
<gene>
    <name evidence="5" type="ORF">Pan54_11400</name>
</gene>
<protein>
    <submittedName>
        <fullName evidence="5">Arylsulfatase</fullName>
        <ecNumber evidence="5">3.1.6.1</ecNumber>
    </submittedName>
</protein>
<evidence type="ECO:0000259" key="4">
    <source>
        <dbReference type="Pfam" id="PF00884"/>
    </source>
</evidence>
<dbReference type="EC" id="3.1.6.1" evidence="5"/>
<organism evidence="5 6">
    <name type="scientific">Rubinisphaera italica</name>
    <dbReference type="NCBI Taxonomy" id="2527969"/>
    <lineage>
        <taxon>Bacteria</taxon>
        <taxon>Pseudomonadati</taxon>
        <taxon>Planctomycetota</taxon>
        <taxon>Planctomycetia</taxon>
        <taxon>Planctomycetales</taxon>
        <taxon>Planctomycetaceae</taxon>
        <taxon>Rubinisphaera</taxon>
    </lineage>
</organism>
<dbReference type="InterPro" id="IPR017850">
    <property type="entry name" value="Alkaline_phosphatase_core_sf"/>
</dbReference>
<comment type="caution">
    <text evidence="5">The sequence shown here is derived from an EMBL/GenBank/DDBJ whole genome shotgun (WGS) entry which is preliminary data.</text>
</comment>
<dbReference type="Gene3D" id="3.40.720.10">
    <property type="entry name" value="Alkaline Phosphatase, subunit A"/>
    <property type="match status" value="1"/>
</dbReference>
<dbReference type="GO" id="GO:0004065">
    <property type="term" value="F:arylsulfatase activity"/>
    <property type="evidence" value="ECO:0007669"/>
    <property type="project" value="UniProtKB-EC"/>
</dbReference>